<feature type="compositionally biased region" description="Low complexity" evidence="1">
    <location>
        <begin position="21"/>
        <end position="40"/>
    </location>
</feature>
<feature type="region of interest" description="Disordered" evidence="1">
    <location>
        <begin position="1"/>
        <end position="57"/>
    </location>
</feature>
<proteinExistence type="predicted"/>
<organism evidence="2 3">
    <name type="scientific">Brooklawnia cerclae</name>
    <dbReference type="NCBI Taxonomy" id="349934"/>
    <lineage>
        <taxon>Bacteria</taxon>
        <taxon>Bacillati</taxon>
        <taxon>Actinomycetota</taxon>
        <taxon>Actinomycetes</taxon>
        <taxon>Propionibacteriales</taxon>
        <taxon>Propionibacteriaceae</taxon>
        <taxon>Brooklawnia</taxon>
    </lineage>
</organism>
<evidence type="ECO:0000313" key="3">
    <source>
        <dbReference type="Proteomes" id="UP000749311"/>
    </source>
</evidence>
<evidence type="ECO:0008006" key="4">
    <source>
        <dbReference type="Google" id="ProtNLM"/>
    </source>
</evidence>
<evidence type="ECO:0000256" key="1">
    <source>
        <dbReference type="SAM" id="MobiDB-lite"/>
    </source>
</evidence>
<feature type="compositionally biased region" description="Basic and acidic residues" evidence="1">
    <location>
        <begin position="98"/>
        <end position="116"/>
    </location>
</feature>
<feature type="region of interest" description="Disordered" evidence="1">
    <location>
        <begin position="180"/>
        <end position="201"/>
    </location>
</feature>
<accession>A0ABX0SCX6</accession>
<sequence>MSEPAIQTSQNATQTAEGTKQSGSTGAAQQGSQQSAQQAAEWDGKVESLPQGAQDIIKSLRTENAAKRTAAKGAEDAANAKITAALKALGIEDAGTDDPVKLAEQAQKERDAEKAASRSAQLQLAVYKAAGQHGADPDALLDSNSFLASVKELDSTDAKAIGEAIKKAVAANPKLKTSLQAGAGQTGADFSGGTGGQPKGIAEQIADAEAKHDFKTSALLKAQLLTAQQAQQQPHIK</sequence>
<dbReference type="Proteomes" id="UP000749311">
    <property type="component" value="Unassembled WGS sequence"/>
</dbReference>
<comment type="caution">
    <text evidence="2">The sequence shown here is derived from an EMBL/GenBank/DDBJ whole genome shotgun (WGS) entry which is preliminary data.</text>
</comment>
<feature type="compositionally biased region" description="Polar residues" evidence="1">
    <location>
        <begin position="1"/>
        <end position="20"/>
    </location>
</feature>
<protein>
    <recommendedName>
        <fullName evidence="4">Scaffolding protein</fullName>
    </recommendedName>
</protein>
<dbReference type="EMBL" id="JAAMOZ010000001">
    <property type="protein sequence ID" value="NIH56254.1"/>
    <property type="molecule type" value="Genomic_DNA"/>
</dbReference>
<reference evidence="2 3" key="1">
    <citation type="submission" date="2020-02" db="EMBL/GenBank/DDBJ databases">
        <title>Sequencing the genomes of 1000 actinobacteria strains.</title>
        <authorList>
            <person name="Klenk H.-P."/>
        </authorList>
    </citation>
    <scope>NUCLEOTIDE SEQUENCE [LARGE SCALE GENOMIC DNA]</scope>
    <source>
        <strain evidence="2 3">DSM 19609</strain>
    </source>
</reference>
<evidence type="ECO:0000313" key="2">
    <source>
        <dbReference type="EMBL" id="NIH56254.1"/>
    </source>
</evidence>
<feature type="region of interest" description="Disordered" evidence="1">
    <location>
        <begin position="93"/>
        <end position="117"/>
    </location>
</feature>
<keyword evidence="3" id="KW-1185">Reference proteome</keyword>
<name>A0ABX0SCX6_9ACTN</name>
<gene>
    <name evidence="2" type="ORF">FB473_000899</name>
</gene>
<dbReference type="RefSeq" id="WP_167165227.1">
    <property type="nucleotide sequence ID" value="NZ_BAAAOO010000002.1"/>
</dbReference>